<sequence length="648" mass="69520">MGGHYYPPPPPQSFTGSSDMGGSGGYPAAPGGVYAVPAPGGGPFMMAAYPMGAYGPNSGMVPSIMGNVLPPTMTGQQQQPPQQGGPGFNPRGMQQHRPPHNRRGGMPGNSKQQIVHFDESSAATETVDRAIVSALKQPQHRRLLLEVEPAIKRMITETDSERLKLTNPLGKYQRMLIHKLGDYYRMDREVDYTKGSEMSTVTLIRTERTCVPNTILQELCRTALEAAEMADGSGHSWPYVSRQQQESGHRQQQEQYDVHGGPPHDDTRARSDEGVLEQQGMEHCADERGTCSEGGASGGGTPSETAEDPTAATGIIPTKGRSVKILRRGPGSKGKNMRGATRGAEDEESSSDEGGKHSEANLLHNFPVDQREEHYNKIRAKIFQEDDGTPLVCSNEELAAMEGARKHIPKGTDLDDPDYNRQAVSIIPQLGRVQKAPPTLMSDPAAYNAEFPALGGGVGGGYDDEDRNKEGRRRGGNNKRQQQQFQQQQQPYTGNTMYPRGIPVSPMMQFSHGPGVSAGAATTTADAATIAAFQQGYIAATMAAAAAAAQQQGVAWNPPPPPPMNFPSPSSQQQQDSLLPNPGGTAPTKFPGHYQQPSGMPLGTTGGHSEGTQQQQWGGAVPSPRKVTIITSKVVDNLTTIQQAHWSP</sequence>
<feature type="compositionally biased region" description="Low complexity" evidence="2">
    <location>
        <begin position="478"/>
        <end position="490"/>
    </location>
</feature>
<feature type="domain" description="SUZ" evidence="4">
    <location>
        <begin position="300"/>
        <end position="387"/>
    </location>
</feature>
<evidence type="ECO:0000256" key="1">
    <source>
        <dbReference type="ARBA" id="ARBA00022553"/>
    </source>
</evidence>
<dbReference type="PROSITE" id="PS51673">
    <property type="entry name" value="SUZ"/>
    <property type="match status" value="1"/>
</dbReference>
<organism evidence="6">
    <name type="scientific">Perkinsus marinus (strain ATCC 50983 / TXsc)</name>
    <dbReference type="NCBI Taxonomy" id="423536"/>
    <lineage>
        <taxon>Eukaryota</taxon>
        <taxon>Sar</taxon>
        <taxon>Alveolata</taxon>
        <taxon>Perkinsozoa</taxon>
        <taxon>Perkinsea</taxon>
        <taxon>Perkinsida</taxon>
        <taxon>Perkinsidae</taxon>
        <taxon>Perkinsus</taxon>
    </lineage>
</organism>
<dbReference type="OrthoDB" id="278430at2759"/>
<dbReference type="RefSeq" id="XP_002769271.1">
    <property type="nucleotide sequence ID" value="XM_002769225.1"/>
</dbReference>
<dbReference type="PROSITE" id="PS51061">
    <property type="entry name" value="R3H"/>
    <property type="match status" value="1"/>
</dbReference>
<dbReference type="InterPro" id="IPR036867">
    <property type="entry name" value="R3H_dom_sf"/>
</dbReference>
<reference evidence="5 6" key="1">
    <citation type="submission" date="2008-07" db="EMBL/GenBank/DDBJ databases">
        <authorList>
            <person name="El-Sayed N."/>
            <person name="Caler E."/>
            <person name="Inman J."/>
            <person name="Amedeo P."/>
            <person name="Hass B."/>
            <person name="Wortman J."/>
        </authorList>
    </citation>
    <scope>NUCLEOTIDE SEQUENCE [LARGE SCALE GENOMIC DNA]</scope>
    <source>
        <strain evidence="6">ATCC 50983 / TXsc</strain>
    </source>
</reference>
<feature type="region of interest" description="Disordered" evidence="2">
    <location>
        <begin position="553"/>
        <end position="624"/>
    </location>
</feature>
<feature type="region of interest" description="Disordered" evidence="2">
    <location>
        <begin position="232"/>
        <end position="363"/>
    </location>
</feature>
<proteinExistence type="predicted"/>
<evidence type="ECO:0000259" key="3">
    <source>
        <dbReference type="PROSITE" id="PS51061"/>
    </source>
</evidence>
<accession>C5LMU8</accession>
<feature type="compositionally biased region" description="Pro residues" evidence="2">
    <location>
        <begin position="1"/>
        <end position="12"/>
    </location>
</feature>
<keyword evidence="6" id="KW-1185">Reference proteome</keyword>
<evidence type="ECO:0000313" key="5">
    <source>
        <dbReference type="EMBL" id="EER01989.1"/>
    </source>
</evidence>
<evidence type="ECO:0008006" key="7">
    <source>
        <dbReference type="Google" id="ProtNLM"/>
    </source>
</evidence>
<evidence type="ECO:0000256" key="2">
    <source>
        <dbReference type="SAM" id="MobiDB-lite"/>
    </source>
</evidence>
<feature type="region of interest" description="Disordered" evidence="2">
    <location>
        <begin position="1"/>
        <end position="22"/>
    </location>
</feature>
<evidence type="ECO:0000313" key="6">
    <source>
        <dbReference type="Proteomes" id="UP000007800"/>
    </source>
</evidence>
<feature type="compositionally biased region" description="Pro residues" evidence="2">
    <location>
        <begin position="557"/>
        <end position="566"/>
    </location>
</feature>
<feature type="region of interest" description="Disordered" evidence="2">
    <location>
        <begin position="66"/>
        <end position="111"/>
    </location>
</feature>
<protein>
    <recommendedName>
        <fullName evidence="7">R3H domain-containing protein</fullName>
    </recommendedName>
</protein>
<feature type="region of interest" description="Disordered" evidence="2">
    <location>
        <begin position="452"/>
        <end position="496"/>
    </location>
</feature>
<dbReference type="InterPro" id="IPR001374">
    <property type="entry name" value="R3H_dom"/>
</dbReference>
<feature type="compositionally biased region" description="Basic and acidic residues" evidence="2">
    <location>
        <begin position="262"/>
        <end position="273"/>
    </location>
</feature>
<dbReference type="PANTHER" id="PTHR15672:SF8">
    <property type="entry name" value="PROTEIN ENCORE"/>
    <property type="match status" value="1"/>
</dbReference>
<dbReference type="Gene3D" id="3.30.1370.50">
    <property type="entry name" value="R3H-like domain"/>
    <property type="match status" value="1"/>
</dbReference>
<gene>
    <name evidence="5" type="ORF">Pmar_PMAR007685</name>
</gene>
<dbReference type="InterPro" id="IPR051937">
    <property type="entry name" value="R3H_domain_containing"/>
</dbReference>
<dbReference type="GO" id="GO:0003676">
    <property type="term" value="F:nucleic acid binding"/>
    <property type="evidence" value="ECO:0007669"/>
    <property type="project" value="UniProtKB-UniRule"/>
</dbReference>
<dbReference type="SUPFAM" id="SSF82708">
    <property type="entry name" value="R3H domain"/>
    <property type="match status" value="1"/>
</dbReference>
<name>C5LMU8_PERM5</name>
<dbReference type="InParanoid" id="C5LMU8"/>
<evidence type="ECO:0000259" key="4">
    <source>
        <dbReference type="PROSITE" id="PS51673"/>
    </source>
</evidence>
<feature type="compositionally biased region" description="Low complexity" evidence="2">
    <location>
        <begin position="567"/>
        <end position="582"/>
    </location>
</feature>
<dbReference type="AlphaFoldDB" id="C5LMU8"/>
<dbReference type="EMBL" id="GG683573">
    <property type="protein sequence ID" value="EER01989.1"/>
    <property type="molecule type" value="Genomic_DNA"/>
</dbReference>
<dbReference type="InterPro" id="IPR024771">
    <property type="entry name" value="SUZ"/>
</dbReference>
<dbReference type="PANTHER" id="PTHR15672">
    <property type="entry name" value="CAMP-REGULATED PHOSPHOPROTEIN 21 RELATED R3H DOMAIN CONTAINING PROTEIN"/>
    <property type="match status" value="1"/>
</dbReference>
<feature type="domain" description="R3H" evidence="3">
    <location>
        <begin position="141"/>
        <end position="208"/>
    </location>
</feature>
<dbReference type="Proteomes" id="UP000007800">
    <property type="component" value="Unassembled WGS sequence"/>
</dbReference>
<dbReference type="Pfam" id="PF12752">
    <property type="entry name" value="SUZ"/>
    <property type="match status" value="1"/>
</dbReference>
<keyword evidence="1" id="KW-0597">Phosphoprotein</keyword>
<dbReference type="GeneID" id="9054617"/>